<feature type="compositionally biased region" description="Polar residues" evidence="4">
    <location>
        <begin position="488"/>
        <end position="498"/>
    </location>
</feature>
<dbReference type="GO" id="GO:0009279">
    <property type="term" value="C:cell outer membrane"/>
    <property type="evidence" value="ECO:0007669"/>
    <property type="project" value="UniProtKB-SubCell"/>
</dbReference>
<dbReference type="InterPro" id="IPR041700">
    <property type="entry name" value="OMP_b-brl_3"/>
</dbReference>
<reference evidence="6" key="1">
    <citation type="journal article" date="2021" name="PeerJ">
        <title>Extensive microbial diversity within the chicken gut microbiome revealed by metagenomics and culture.</title>
        <authorList>
            <person name="Gilroy R."/>
            <person name="Ravi A."/>
            <person name="Getino M."/>
            <person name="Pursley I."/>
            <person name="Horton D.L."/>
            <person name="Alikhan N.F."/>
            <person name="Baker D."/>
            <person name="Gharbi K."/>
            <person name="Hall N."/>
            <person name="Watson M."/>
            <person name="Adriaenssens E.M."/>
            <person name="Foster-Nyarko E."/>
            <person name="Jarju S."/>
            <person name="Secka A."/>
            <person name="Antonio M."/>
            <person name="Oren A."/>
            <person name="Chaudhuri R.R."/>
            <person name="La Ragione R."/>
            <person name="Hildebrand F."/>
            <person name="Pallen M.J."/>
        </authorList>
    </citation>
    <scope>NUCLEOTIDE SEQUENCE</scope>
    <source>
        <strain evidence="6">5134</strain>
    </source>
</reference>
<reference evidence="6" key="2">
    <citation type="submission" date="2021-04" db="EMBL/GenBank/DDBJ databases">
        <authorList>
            <person name="Gilroy R."/>
        </authorList>
    </citation>
    <scope>NUCLEOTIDE SEQUENCE</scope>
    <source>
        <strain evidence="6">5134</strain>
    </source>
</reference>
<dbReference type="EMBL" id="DXDA01000068">
    <property type="protein sequence ID" value="HIY69510.1"/>
    <property type="molecule type" value="Genomic_DNA"/>
</dbReference>
<keyword evidence="3" id="KW-0998">Cell outer membrane</keyword>
<organism evidence="6 7">
    <name type="scientific">Candidatus Alistipes intestinigallinarum</name>
    <dbReference type="NCBI Taxonomy" id="2838440"/>
    <lineage>
        <taxon>Bacteria</taxon>
        <taxon>Pseudomonadati</taxon>
        <taxon>Bacteroidota</taxon>
        <taxon>Bacteroidia</taxon>
        <taxon>Bacteroidales</taxon>
        <taxon>Rikenellaceae</taxon>
        <taxon>Alistipes</taxon>
    </lineage>
</organism>
<dbReference type="Proteomes" id="UP000886844">
    <property type="component" value="Unassembled WGS sequence"/>
</dbReference>
<comment type="subcellular location">
    <subcellularLocation>
        <location evidence="1">Cell outer membrane</location>
    </subcellularLocation>
</comment>
<dbReference type="InterPro" id="IPR036942">
    <property type="entry name" value="Beta-barrel_TonB_sf"/>
</dbReference>
<evidence type="ECO:0000256" key="2">
    <source>
        <dbReference type="ARBA" id="ARBA00023136"/>
    </source>
</evidence>
<evidence type="ECO:0000256" key="3">
    <source>
        <dbReference type="ARBA" id="ARBA00023237"/>
    </source>
</evidence>
<protein>
    <submittedName>
        <fullName evidence="6">Outer membrane beta-barrel protein</fullName>
    </submittedName>
</protein>
<keyword evidence="2" id="KW-0472">Membrane</keyword>
<evidence type="ECO:0000256" key="4">
    <source>
        <dbReference type="SAM" id="MobiDB-lite"/>
    </source>
</evidence>
<dbReference type="Gene3D" id="2.40.170.20">
    <property type="entry name" value="TonB-dependent receptor, beta-barrel domain"/>
    <property type="match status" value="1"/>
</dbReference>
<evidence type="ECO:0000313" key="7">
    <source>
        <dbReference type="Proteomes" id="UP000886844"/>
    </source>
</evidence>
<dbReference type="SUPFAM" id="SSF56935">
    <property type="entry name" value="Porins"/>
    <property type="match status" value="1"/>
</dbReference>
<comment type="caution">
    <text evidence="6">The sequence shown here is derived from an EMBL/GenBank/DDBJ whole genome shotgun (WGS) entry which is preliminary data.</text>
</comment>
<accession>A0A9D1Z2I3</accession>
<dbReference type="Pfam" id="PF14905">
    <property type="entry name" value="OMP_b-brl_3"/>
    <property type="match status" value="1"/>
</dbReference>
<evidence type="ECO:0000259" key="5">
    <source>
        <dbReference type="Pfam" id="PF14905"/>
    </source>
</evidence>
<dbReference type="AlphaFoldDB" id="A0A9D1Z2I3"/>
<evidence type="ECO:0000256" key="1">
    <source>
        <dbReference type="ARBA" id="ARBA00004442"/>
    </source>
</evidence>
<gene>
    <name evidence="6" type="ORF">H9828_08850</name>
</gene>
<feature type="domain" description="Outer membrane protein beta-barrel" evidence="5">
    <location>
        <begin position="480"/>
        <end position="925"/>
    </location>
</feature>
<feature type="region of interest" description="Disordered" evidence="4">
    <location>
        <begin position="479"/>
        <end position="500"/>
    </location>
</feature>
<sequence>MNLRKTAVLGILALLFASGIKAQSGGVRFRVADRATHEAVIGAVAELRSRTDSLATPLYTSSGTDGSGIFQHVPAGSYRLTLTSLGYDSLRRDLTVGTALVRLDSLWLTPRAQAIDDVVIETPALRSSVHGDTLSYHAAAYKVAFGTDAGSLLSKMPGLEIDDGGIAAQGRSIQRVYVDGREFFGNDVMSAVRNIPADMIESIEIFNTQGDQAEFTGVDTGEGFTALNIVTRPDKRRGAFGRIYGAYGIPDKYIGGGNANIFDNDRRITVIGLVNNVSRQNFSFEDILGTTEETNGSSANKNFMVKPLAGISTVQALGVNYSDDWGSKAKISASYFFNRTDNHNLSQTEKQSFTSTDKLVLYDDENSSQALNLNHRFNSRIDYKINPSHSLMMRTSFSFQDNDNQSELLSRTDNQFSEEDIRFVYRRHNFSDNDSRGFNLSNQLTYRYRLPGKMSQNLTFGAGGSYRGYEQLSQPRQYTFRDPDDTACDTTDYSSRNITRTDRDQPSYQLYGSVNYSRLLTKRSRWSLEYRCTYAGNSVDRNTYVLTAENTFPAERNAKQSSEYDYSYLTHRIGTTYQYRFRKTKVATTLYYQHAGFSGDYAFPYPAKTEAAFDNLTYNAVAEIAINRNNTLKFNASGRTSNPRATDLQNIVNTTNRQNVVAGNPDLVPVYTHRFSGQYIRTNPAKGRTFTLSAEFAASPNTIADSLVIDTPDFVIDDEGTLLGEGNQFVRPVNLAGYRNLRAQVNYGFPVRWLRSNLNLRAGISTGRLPSIINGVRNQLANNAYNLGAVLGSNISEAVDFRLSYTGSYQESRSSSQVRSIDNTYFSQQARAETTFVIRNRFVIRANADYNNYRGITDPFLEERLICNVLLGVKLFRNRLGEISVGVNDLLDQNSTTFQRSVTGTTLRYVTNLAVGRYVAFQLTYNLRVYKRTGIPGLTTP</sequence>
<proteinExistence type="predicted"/>
<evidence type="ECO:0000313" key="6">
    <source>
        <dbReference type="EMBL" id="HIY69510.1"/>
    </source>
</evidence>
<name>A0A9D1Z2I3_9BACT</name>